<protein>
    <submittedName>
        <fullName evidence="4">Multidrug transporter</fullName>
    </submittedName>
</protein>
<keyword evidence="2" id="KW-0812">Transmembrane</keyword>
<gene>
    <name evidence="4" type="ORF">NWFMUON74_00370</name>
</gene>
<reference evidence="4 5" key="1">
    <citation type="submission" date="2020-08" db="EMBL/GenBank/DDBJ databases">
        <title>Genome Sequencing of Nocardia wallacei strain FMUON74 and assembly.</title>
        <authorList>
            <person name="Toyokawa M."/>
            <person name="Uesaka K."/>
        </authorList>
    </citation>
    <scope>NUCLEOTIDE SEQUENCE [LARGE SCALE GENOMIC DNA]</scope>
    <source>
        <strain evidence="4 5">FMUON74</strain>
    </source>
</reference>
<evidence type="ECO:0000259" key="3">
    <source>
        <dbReference type="Pfam" id="PF00892"/>
    </source>
</evidence>
<evidence type="ECO:0000256" key="2">
    <source>
        <dbReference type="SAM" id="Phobius"/>
    </source>
</evidence>
<feature type="transmembrane region" description="Helical" evidence="2">
    <location>
        <begin position="85"/>
        <end position="108"/>
    </location>
</feature>
<feature type="transmembrane region" description="Helical" evidence="2">
    <location>
        <begin position="61"/>
        <end position="79"/>
    </location>
</feature>
<organism evidence="4 5">
    <name type="scientific">Nocardia wallacei</name>
    <dbReference type="NCBI Taxonomy" id="480035"/>
    <lineage>
        <taxon>Bacteria</taxon>
        <taxon>Bacillati</taxon>
        <taxon>Actinomycetota</taxon>
        <taxon>Actinomycetes</taxon>
        <taxon>Mycobacteriales</taxon>
        <taxon>Nocardiaceae</taxon>
        <taxon>Nocardia</taxon>
    </lineage>
</organism>
<dbReference type="EMBL" id="AP023396">
    <property type="protein sequence ID" value="BCK52265.1"/>
    <property type="molecule type" value="Genomic_DNA"/>
</dbReference>
<keyword evidence="2" id="KW-1133">Transmembrane helix</keyword>
<feature type="transmembrane region" description="Helical" evidence="2">
    <location>
        <begin position="145"/>
        <end position="165"/>
    </location>
</feature>
<evidence type="ECO:0000313" key="5">
    <source>
        <dbReference type="Proteomes" id="UP000516173"/>
    </source>
</evidence>
<dbReference type="SUPFAM" id="SSF103481">
    <property type="entry name" value="Multidrug resistance efflux transporter EmrE"/>
    <property type="match status" value="2"/>
</dbReference>
<accession>A0A7G1KBC8</accession>
<dbReference type="RefSeq" id="WP_187686014.1">
    <property type="nucleotide sequence ID" value="NZ_AP023396.1"/>
</dbReference>
<dbReference type="InterPro" id="IPR037185">
    <property type="entry name" value="EmrE-like"/>
</dbReference>
<dbReference type="KEGG" id="nwl:NWFMUON74_00370"/>
<keyword evidence="5" id="KW-1185">Reference proteome</keyword>
<evidence type="ECO:0000313" key="4">
    <source>
        <dbReference type="EMBL" id="BCK52265.1"/>
    </source>
</evidence>
<keyword evidence="2" id="KW-0472">Membrane</keyword>
<sequence>MAWLMALASAVLYGLSDYVGGIASRRMHFAVTAILGQSAGLVVAVLLAAATGAGAPRATDLAWGALSGVGTAAGMAALFRGLGRGAMSTVVPTSTLTGMGLPVLFGVVAEGQRPTLSAAVGIVAALPALWLVSRTPDSAPAASRAAVLDGLLAGVGIAIQYLALAHADPVSGFWPVASGRVAAVCALVPLVWWTRAAFTAAVRPLSLAALAGATAALALAAYLDATHRQLPVVAVALSSLYPVIPVLLGITVLHERLSRAQWTGLLAAALAVVLLAL</sequence>
<feature type="transmembrane region" description="Helical" evidence="2">
    <location>
        <begin position="230"/>
        <end position="253"/>
    </location>
</feature>
<comment type="similarity">
    <text evidence="1">Belongs to the EamA transporter family.</text>
</comment>
<dbReference type="InterPro" id="IPR000620">
    <property type="entry name" value="EamA_dom"/>
</dbReference>
<feature type="transmembrane region" description="Helical" evidence="2">
    <location>
        <begin position="26"/>
        <end position="49"/>
    </location>
</feature>
<dbReference type="Proteomes" id="UP000516173">
    <property type="component" value="Chromosome"/>
</dbReference>
<feature type="transmembrane region" description="Helical" evidence="2">
    <location>
        <begin position="172"/>
        <end position="193"/>
    </location>
</feature>
<feature type="domain" description="EamA" evidence="3">
    <location>
        <begin position="150"/>
        <end position="276"/>
    </location>
</feature>
<dbReference type="Pfam" id="PF00892">
    <property type="entry name" value="EamA"/>
    <property type="match status" value="1"/>
</dbReference>
<feature type="transmembrane region" description="Helical" evidence="2">
    <location>
        <begin position="115"/>
        <end position="133"/>
    </location>
</feature>
<name>A0A7G1KBC8_9NOCA</name>
<dbReference type="GO" id="GO:0016020">
    <property type="term" value="C:membrane"/>
    <property type="evidence" value="ECO:0007669"/>
    <property type="project" value="InterPro"/>
</dbReference>
<feature type="transmembrane region" description="Helical" evidence="2">
    <location>
        <begin position="205"/>
        <end position="223"/>
    </location>
</feature>
<dbReference type="GeneID" id="80344670"/>
<proteinExistence type="inferred from homology"/>
<evidence type="ECO:0000256" key="1">
    <source>
        <dbReference type="ARBA" id="ARBA00007362"/>
    </source>
</evidence>
<dbReference type="AlphaFoldDB" id="A0A7G1KBC8"/>